<sequence>MRTREYLATKACLLTGAQGITDPAAIPAWSGMQQASLRTRAKVQYLPVTGPATVANSTPFLNTLIASGCAVIVAAGDIPAKTVSAQASLHPSQAFVLIGSTAGHPNITAVNGEDRDISARVEALVSAEVSGKE</sequence>
<dbReference type="EMBL" id="BAAAUV010000005">
    <property type="protein sequence ID" value="GAA3206924.1"/>
    <property type="molecule type" value="Genomic_DNA"/>
</dbReference>
<proteinExistence type="predicted"/>
<name>A0ABP6Q702_9ACTN</name>
<comment type="caution">
    <text evidence="1">The sequence shown here is derived from an EMBL/GenBank/DDBJ whole genome shotgun (WGS) entry which is preliminary data.</text>
</comment>
<protein>
    <submittedName>
        <fullName evidence="1">Uncharacterized protein</fullName>
    </submittedName>
</protein>
<gene>
    <name evidence="1" type="ORF">GCM10010468_22670</name>
</gene>
<accession>A0ABP6Q702</accession>
<keyword evidence="2" id="KW-1185">Reference proteome</keyword>
<organism evidence="1 2">
    <name type="scientific">Actinocorallia longicatena</name>
    <dbReference type="NCBI Taxonomy" id="111803"/>
    <lineage>
        <taxon>Bacteria</taxon>
        <taxon>Bacillati</taxon>
        <taxon>Actinomycetota</taxon>
        <taxon>Actinomycetes</taxon>
        <taxon>Streptosporangiales</taxon>
        <taxon>Thermomonosporaceae</taxon>
        <taxon>Actinocorallia</taxon>
    </lineage>
</organism>
<dbReference type="Gene3D" id="3.40.50.2300">
    <property type="match status" value="1"/>
</dbReference>
<evidence type="ECO:0000313" key="1">
    <source>
        <dbReference type="EMBL" id="GAA3206924.1"/>
    </source>
</evidence>
<reference evidence="2" key="1">
    <citation type="journal article" date="2019" name="Int. J. Syst. Evol. Microbiol.">
        <title>The Global Catalogue of Microorganisms (GCM) 10K type strain sequencing project: providing services to taxonomists for standard genome sequencing and annotation.</title>
        <authorList>
            <consortium name="The Broad Institute Genomics Platform"/>
            <consortium name="The Broad Institute Genome Sequencing Center for Infectious Disease"/>
            <person name="Wu L."/>
            <person name="Ma J."/>
        </authorList>
    </citation>
    <scope>NUCLEOTIDE SEQUENCE [LARGE SCALE GENOMIC DNA]</scope>
    <source>
        <strain evidence="2">JCM 9377</strain>
    </source>
</reference>
<dbReference type="Proteomes" id="UP001501237">
    <property type="component" value="Unassembled WGS sequence"/>
</dbReference>
<evidence type="ECO:0000313" key="2">
    <source>
        <dbReference type="Proteomes" id="UP001501237"/>
    </source>
</evidence>